<keyword evidence="3" id="KW-1185">Reference proteome</keyword>
<dbReference type="Pfam" id="PF08240">
    <property type="entry name" value="ADH_N"/>
    <property type="match status" value="1"/>
</dbReference>
<evidence type="ECO:0000259" key="1">
    <source>
        <dbReference type="SMART" id="SM00829"/>
    </source>
</evidence>
<proteinExistence type="predicted"/>
<dbReference type="Pfam" id="PF00107">
    <property type="entry name" value="ADH_zinc_N"/>
    <property type="match status" value="1"/>
</dbReference>
<dbReference type="InterPro" id="IPR013154">
    <property type="entry name" value="ADH-like_N"/>
</dbReference>
<comment type="caution">
    <text evidence="2">The sequence shown here is derived from an EMBL/GenBank/DDBJ whole genome shotgun (WGS) entry which is preliminary data.</text>
</comment>
<sequence length="336" mass="35137">MTHRAYVVSSLGPPHAHRVQDVPTPSPTGSEVLISVEAAGVNYPDTLLLRGRYQFTPSLPFTPGSEACGTIAAVGPDVTSHAVGDRVIARTPTGAFSEKLLVPEDSVLPLPAGMSPAEGAALCLAHGTALYALRRVAQLRRGETLLVLGAAGGVGLAACELGRLLGARVVGCASTGEKLAACAAKGAEVLLQYGPEAGEREKRRLRDELRELGGVDVCVDPVGGEWSELAIRAMAWGGRYLVVGFAAGSIPRVPLNLPLLKGCSLMGVFWGSWCAREPAAAAEDFALLAKWHAEGSLRPLCSQTFELARAADALALIEQRGACGKVCLLMQNRSKL</sequence>
<evidence type="ECO:0000313" key="3">
    <source>
        <dbReference type="Proteomes" id="UP001515480"/>
    </source>
</evidence>
<dbReference type="InterPro" id="IPR013149">
    <property type="entry name" value="ADH-like_C"/>
</dbReference>
<dbReference type="SUPFAM" id="SSF51735">
    <property type="entry name" value="NAD(P)-binding Rossmann-fold domains"/>
    <property type="match status" value="1"/>
</dbReference>
<dbReference type="InterPro" id="IPR020843">
    <property type="entry name" value="ER"/>
</dbReference>
<dbReference type="PANTHER" id="PTHR43677:SF4">
    <property type="entry name" value="QUINONE OXIDOREDUCTASE-LIKE PROTEIN 2"/>
    <property type="match status" value="1"/>
</dbReference>
<dbReference type="Proteomes" id="UP001515480">
    <property type="component" value="Unassembled WGS sequence"/>
</dbReference>
<evidence type="ECO:0000313" key="2">
    <source>
        <dbReference type="EMBL" id="KAL1498908.1"/>
    </source>
</evidence>
<gene>
    <name evidence="2" type="ORF">AB1Y20_013430</name>
</gene>
<protein>
    <recommendedName>
        <fullName evidence="1">Enoyl reductase (ER) domain-containing protein</fullName>
    </recommendedName>
</protein>
<feature type="domain" description="Enoyl reductase (ER)" evidence="1">
    <location>
        <begin position="9"/>
        <end position="328"/>
    </location>
</feature>
<dbReference type="GO" id="GO:0016491">
    <property type="term" value="F:oxidoreductase activity"/>
    <property type="evidence" value="ECO:0007669"/>
    <property type="project" value="InterPro"/>
</dbReference>
<accession>A0AB34IGM9</accession>
<dbReference type="CDD" id="cd08241">
    <property type="entry name" value="QOR1"/>
    <property type="match status" value="1"/>
</dbReference>
<dbReference type="InterPro" id="IPR051397">
    <property type="entry name" value="Zn-ADH-like_protein"/>
</dbReference>
<organism evidence="2 3">
    <name type="scientific">Prymnesium parvum</name>
    <name type="common">Toxic golden alga</name>
    <dbReference type="NCBI Taxonomy" id="97485"/>
    <lineage>
        <taxon>Eukaryota</taxon>
        <taxon>Haptista</taxon>
        <taxon>Haptophyta</taxon>
        <taxon>Prymnesiophyceae</taxon>
        <taxon>Prymnesiales</taxon>
        <taxon>Prymnesiaceae</taxon>
        <taxon>Prymnesium</taxon>
    </lineage>
</organism>
<dbReference type="EMBL" id="JBGBPQ010000026">
    <property type="protein sequence ID" value="KAL1498908.1"/>
    <property type="molecule type" value="Genomic_DNA"/>
</dbReference>
<dbReference type="PANTHER" id="PTHR43677">
    <property type="entry name" value="SHORT-CHAIN DEHYDROGENASE/REDUCTASE"/>
    <property type="match status" value="1"/>
</dbReference>
<dbReference type="SUPFAM" id="SSF50129">
    <property type="entry name" value="GroES-like"/>
    <property type="match status" value="1"/>
</dbReference>
<reference evidence="2 3" key="1">
    <citation type="journal article" date="2024" name="Science">
        <title>Giant polyketide synthase enzymes in the biosynthesis of giant marine polyether toxins.</title>
        <authorList>
            <person name="Fallon T.R."/>
            <person name="Shende V.V."/>
            <person name="Wierzbicki I.H."/>
            <person name="Pendleton A.L."/>
            <person name="Watervoot N.F."/>
            <person name="Auber R.P."/>
            <person name="Gonzalez D.J."/>
            <person name="Wisecaver J.H."/>
            <person name="Moore B.S."/>
        </authorList>
    </citation>
    <scope>NUCLEOTIDE SEQUENCE [LARGE SCALE GENOMIC DNA]</scope>
    <source>
        <strain evidence="2 3">12B1</strain>
    </source>
</reference>
<dbReference type="Gene3D" id="3.90.180.10">
    <property type="entry name" value="Medium-chain alcohol dehydrogenases, catalytic domain"/>
    <property type="match status" value="1"/>
</dbReference>
<dbReference type="Gene3D" id="3.40.50.720">
    <property type="entry name" value="NAD(P)-binding Rossmann-like Domain"/>
    <property type="match status" value="1"/>
</dbReference>
<dbReference type="InterPro" id="IPR036291">
    <property type="entry name" value="NAD(P)-bd_dom_sf"/>
</dbReference>
<dbReference type="InterPro" id="IPR011032">
    <property type="entry name" value="GroES-like_sf"/>
</dbReference>
<dbReference type="SMART" id="SM00829">
    <property type="entry name" value="PKS_ER"/>
    <property type="match status" value="1"/>
</dbReference>
<dbReference type="AlphaFoldDB" id="A0AB34IGM9"/>
<name>A0AB34IGM9_PRYPA</name>